<protein>
    <submittedName>
        <fullName evidence="2">Uncharacterized protein</fullName>
    </submittedName>
</protein>
<evidence type="ECO:0000256" key="1">
    <source>
        <dbReference type="SAM" id="Phobius"/>
    </source>
</evidence>
<feature type="transmembrane region" description="Helical" evidence="1">
    <location>
        <begin position="6"/>
        <end position="27"/>
    </location>
</feature>
<comment type="caution">
    <text evidence="2">The sequence shown here is derived from an EMBL/GenBank/DDBJ whole genome shotgun (WGS) entry which is preliminary data.</text>
</comment>
<keyword evidence="1" id="KW-1133">Transmembrane helix</keyword>
<dbReference type="EMBL" id="LAZR01051530">
    <property type="protein sequence ID" value="KKK84945.1"/>
    <property type="molecule type" value="Genomic_DNA"/>
</dbReference>
<keyword evidence="1" id="KW-0472">Membrane</keyword>
<keyword evidence="1" id="KW-0812">Transmembrane</keyword>
<sequence length="159" mass="17805">GAKAIVTFIISLILAEIVSKVIILALFSSILGTNIVMGEFMPESPQGVAVIGEFENDPQLIGTWQSVDSVKNVNDFQSGKKRWAGELFLKELTFKENGRTSESSVWTKNWIYTADGETKAQYHIKSIDGDMYLFYPWLSGDVTIRGMKPVYYVLKKVAK</sequence>
<organism evidence="2">
    <name type="scientific">marine sediment metagenome</name>
    <dbReference type="NCBI Taxonomy" id="412755"/>
    <lineage>
        <taxon>unclassified sequences</taxon>
        <taxon>metagenomes</taxon>
        <taxon>ecological metagenomes</taxon>
    </lineage>
</organism>
<proteinExistence type="predicted"/>
<feature type="non-terminal residue" evidence="2">
    <location>
        <position position="1"/>
    </location>
</feature>
<evidence type="ECO:0000313" key="2">
    <source>
        <dbReference type="EMBL" id="KKK84945.1"/>
    </source>
</evidence>
<reference evidence="2" key="1">
    <citation type="journal article" date="2015" name="Nature">
        <title>Complex archaea that bridge the gap between prokaryotes and eukaryotes.</title>
        <authorList>
            <person name="Spang A."/>
            <person name="Saw J.H."/>
            <person name="Jorgensen S.L."/>
            <person name="Zaremba-Niedzwiedzka K."/>
            <person name="Martijn J."/>
            <person name="Lind A.E."/>
            <person name="van Eijk R."/>
            <person name="Schleper C."/>
            <person name="Guy L."/>
            <person name="Ettema T.J."/>
        </authorList>
    </citation>
    <scope>NUCLEOTIDE SEQUENCE</scope>
</reference>
<accession>A0A0F8ZG50</accession>
<name>A0A0F8ZG50_9ZZZZ</name>
<gene>
    <name evidence="2" type="ORF">LCGC14_2778220</name>
</gene>
<dbReference type="AlphaFoldDB" id="A0A0F8ZG50"/>